<proteinExistence type="predicted"/>
<dbReference type="EMBL" id="SNRW01000039">
    <property type="protein sequence ID" value="KAA6403986.1"/>
    <property type="molecule type" value="Genomic_DNA"/>
</dbReference>
<accession>A0A5J4XB01</accession>
<dbReference type="GO" id="GO:0007018">
    <property type="term" value="P:microtubule-based movement"/>
    <property type="evidence" value="ECO:0007669"/>
    <property type="project" value="InterPro"/>
</dbReference>
<dbReference type="GO" id="GO:0045505">
    <property type="term" value="F:dynein intermediate chain binding"/>
    <property type="evidence" value="ECO:0007669"/>
    <property type="project" value="InterPro"/>
</dbReference>
<comment type="caution">
    <text evidence="2">The sequence shown here is derived from an EMBL/GenBank/DDBJ whole genome shotgun (WGS) entry which is preliminary data.</text>
</comment>
<evidence type="ECO:0000313" key="3">
    <source>
        <dbReference type="Proteomes" id="UP000324800"/>
    </source>
</evidence>
<feature type="compositionally biased region" description="Low complexity" evidence="1">
    <location>
        <begin position="789"/>
        <end position="799"/>
    </location>
</feature>
<dbReference type="PANTHER" id="PTHR45703:SF1">
    <property type="entry name" value="DYNEINS HEAVY CHAIN"/>
    <property type="match status" value="1"/>
</dbReference>
<feature type="compositionally biased region" description="Polar residues" evidence="1">
    <location>
        <begin position="652"/>
        <end position="667"/>
    </location>
</feature>
<evidence type="ECO:0000256" key="1">
    <source>
        <dbReference type="SAM" id="MobiDB-lite"/>
    </source>
</evidence>
<feature type="region of interest" description="Disordered" evidence="1">
    <location>
        <begin position="770"/>
        <end position="816"/>
    </location>
</feature>
<name>A0A5J4XB01_9EUKA</name>
<feature type="region of interest" description="Disordered" evidence="1">
    <location>
        <begin position="651"/>
        <end position="676"/>
    </location>
</feature>
<reference evidence="2 3" key="1">
    <citation type="submission" date="2019-03" db="EMBL/GenBank/DDBJ databases">
        <title>Single cell metagenomics reveals metabolic interactions within the superorganism composed of flagellate Streblomastix strix and complex community of Bacteroidetes bacteria on its surface.</title>
        <authorList>
            <person name="Treitli S.C."/>
            <person name="Kolisko M."/>
            <person name="Husnik F."/>
            <person name="Keeling P."/>
            <person name="Hampl V."/>
        </authorList>
    </citation>
    <scope>NUCLEOTIDE SEQUENCE [LARGE SCALE GENOMIC DNA]</scope>
    <source>
        <strain evidence="2">ST1C</strain>
    </source>
</reference>
<dbReference type="GO" id="GO:0051959">
    <property type="term" value="F:dynein light intermediate chain binding"/>
    <property type="evidence" value="ECO:0007669"/>
    <property type="project" value="InterPro"/>
</dbReference>
<dbReference type="AlphaFoldDB" id="A0A5J4XB01"/>
<sequence length="1146" mass="133083">MTSYSTKLQPDVEQPKIFAEYNPAPGKVPRKILIERTKKLWNSKDIEALLRVLGIDYSVQSDPKNVSKLLPLEAFDNSDFDDRFSIDWINMGKRAEAAKLVDESNADSISPEERKRIISRLHRMERRRLKQRYGKKGIGGDDEELPDDVELSDSEEAELMENLTEELKKQLKLGQTVEDNEDREEDEEYLKPLTEGQQQVAVLEDNDSPELQNELIVKAPVPVPARAARFSDNGTAVWEDCDVVSLIRIPPNVPERTHSGDLMSEKQKKKVASAMGRYIQERFDVRWRSDQQISQLPRIHICFRGEDPEKFVLRVLWAHKKRNEASLQLNYTLCQQSMPTDDVSLPSTESLQRIIQMSTLCNFSKLHRIRGQPMVTVTGDKDVGQQTIDEDTDNDLPIEKRTKLERVDKTGVMQEVTSLHCQAMNKLIFDIERKEKKNPQLFEDIELPPEEKEKEIPEQGTVETPPHNMADSKNKLMEQSFLTKPQVVGSLFHIRAECDGISNQRLFCIKQLKGRTLQLDDMSNMQTQTCTSLVSFLNDKWMMSVKQAVVNALQNVGKQWFNGQEDNIEQYEISKLRKFFTTVTFMMQDSLKMMMQQSVEEYTSFFEQLTPQSVVVNGMNDVQVTFKPPRIRRGEAKKIIQQLELEKGKLQDTLNSKNAQSPQSQNPSDEKADDNLLVTEASQRLKSLRRVTQTPQPLLFVDIEWIAEEGVHSVVPLDRYRQMPLQMFDQGVESCQEFVRLEAQLMPRLFKARKEAAIKHAAIVAAQEEAKKQAEKEAEKNGPGSRSLQQEQATTQQQQPEEEKKEEQSKEQLARELRRRQQQLGVNTYLAVLDFDDAYTQERFNRVRATLEKSVEPLQQYIKTYESLNEILAVNIEEFAKTECRDERSPQDCSEVIKRYQIKAKDVEGLIPDEVYMGLFLINCAKLKSVITKKYTDIAKAMINTLGRRVMNQASTLIEKYQEILRILTEKPKSPEELVQKREYLKTIPRELTNLQPDLDSMKLTYDTLEQFDYKFSDEEFRKHWSGYGWARTILGECDETEENLKRYQKIFEEQLVSNQEKFVRQLQDAIQQTNRLNRHSDFTRVYDVFQEVTRLSTTLDDMKKKLKEFNQNEGLLGREITEYPELQQTSKKFEGYYLLWTTANN</sequence>
<dbReference type="OrthoDB" id="447173at2759"/>
<protein>
    <submittedName>
        <fullName evidence="2">Putative dynein heavy chain family protein</fullName>
    </submittedName>
</protein>
<dbReference type="GO" id="GO:0030286">
    <property type="term" value="C:dynein complex"/>
    <property type="evidence" value="ECO:0007669"/>
    <property type="project" value="InterPro"/>
</dbReference>
<evidence type="ECO:0000313" key="2">
    <source>
        <dbReference type="EMBL" id="KAA6403986.1"/>
    </source>
</evidence>
<feature type="compositionally biased region" description="Basic and acidic residues" evidence="1">
    <location>
        <begin position="770"/>
        <end position="780"/>
    </location>
</feature>
<dbReference type="Proteomes" id="UP000324800">
    <property type="component" value="Unassembled WGS sequence"/>
</dbReference>
<gene>
    <name evidence="2" type="ORF">EZS28_000475</name>
</gene>
<organism evidence="2 3">
    <name type="scientific">Streblomastix strix</name>
    <dbReference type="NCBI Taxonomy" id="222440"/>
    <lineage>
        <taxon>Eukaryota</taxon>
        <taxon>Metamonada</taxon>
        <taxon>Preaxostyla</taxon>
        <taxon>Oxymonadida</taxon>
        <taxon>Streblomastigidae</taxon>
        <taxon>Streblomastix</taxon>
    </lineage>
</organism>
<dbReference type="InterPro" id="IPR026983">
    <property type="entry name" value="DHC"/>
</dbReference>
<dbReference type="PANTHER" id="PTHR45703">
    <property type="entry name" value="DYNEIN HEAVY CHAIN"/>
    <property type="match status" value="1"/>
</dbReference>
<feature type="compositionally biased region" description="Basic and acidic residues" evidence="1">
    <location>
        <begin position="801"/>
        <end position="816"/>
    </location>
</feature>
<feature type="non-terminal residue" evidence="2">
    <location>
        <position position="1146"/>
    </location>
</feature>